<dbReference type="Gene3D" id="3.30.930.10">
    <property type="entry name" value="Bira Bifunctional Protein, Domain 2"/>
    <property type="match status" value="1"/>
</dbReference>
<dbReference type="EC" id="6.3.4.10" evidence="4"/>
<dbReference type="AlphaFoldDB" id="A0A6J4STG8"/>
<protein>
    <submittedName>
        <fullName evidence="4">Biotin--protein ligase))</fullName>
        <ecNumber evidence="4">6.3.4.10</ecNumber>
        <ecNumber evidence="4">6.3.4.11</ecNumber>
        <ecNumber evidence="4">6.3.4.15</ecNumber>
        <ecNumber evidence="4">6.3.4.9</ecNumber>
    </submittedName>
</protein>
<dbReference type="Gene3D" id="2.30.30.100">
    <property type="match status" value="1"/>
</dbReference>
<dbReference type="EC" id="6.3.4.11" evidence="4"/>
<proteinExistence type="predicted"/>
<dbReference type="InterPro" id="IPR004408">
    <property type="entry name" value="Biotin_CoA_COase_ligase"/>
</dbReference>
<dbReference type="PANTHER" id="PTHR12835">
    <property type="entry name" value="BIOTIN PROTEIN LIGASE"/>
    <property type="match status" value="1"/>
</dbReference>
<accession>A0A6J4STG8</accession>
<feature type="domain" description="BPL/LPL catalytic" evidence="3">
    <location>
        <begin position="20"/>
        <end position="189"/>
    </location>
</feature>
<dbReference type="CDD" id="cd16442">
    <property type="entry name" value="BPL"/>
    <property type="match status" value="1"/>
</dbReference>
<gene>
    <name evidence="4" type="ORF">AVDCRST_MAG69-2119</name>
</gene>
<dbReference type="GO" id="GO:0004077">
    <property type="term" value="F:biotin--[biotin carboxyl-carrier protein] ligase activity"/>
    <property type="evidence" value="ECO:0007669"/>
    <property type="project" value="UniProtKB-EC"/>
</dbReference>
<dbReference type="NCBIfam" id="TIGR00121">
    <property type="entry name" value="birA_ligase"/>
    <property type="match status" value="1"/>
</dbReference>
<reference evidence="4" key="1">
    <citation type="submission" date="2020-02" db="EMBL/GenBank/DDBJ databases">
        <authorList>
            <person name="Meier V. D."/>
        </authorList>
    </citation>
    <scope>NUCLEOTIDE SEQUENCE</scope>
    <source>
        <strain evidence="4">AVDCRST_MAG69</strain>
    </source>
</reference>
<dbReference type="GO" id="GO:0005737">
    <property type="term" value="C:cytoplasm"/>
    <property type="evidence" value="ECO:0007669"/>
    <property type="project" value="TreeGrafter"/>
</dbReference>
<sequence length="246" mass="25707">MSRPTHRGEVGRATGALGRTRRHFALTTSTNAEATRLAAAGAPHGTLVTAAEQSAGRGRQGRRWVAPAGQALLLSLVLRAGEGLPSLQEGMLPLRAGLAVADVVGPQAGLKWPNDVLIDGRKVAGILVEAFPHRGWAVVGIGVNVAVDHRSLPSEVAAVAGTLGRERGDVADVLADLLGRLDVRLSEPTAVVRRAWRSHDVLEGRRVEWAHGSGVAAGIDARGALQVTTTNGRTVPLDAGVVHLRR</sequence>
<dbReference type="InterPro" id="IPR045864">
    <property type="entry name" value="aa-tRNA-synth_II/BPL/LPL"/>
</dbReference>
<evidence type="ECO:0000313" key="4">
    <source>
        <dbReference type="EMBL" id="CAA9504789.1"/>
    </source>
</evidence>
<evidence type="ECO:0000256" key="1">
    <source>
        <dbReference type="ARBA" id="ARBA00022598"/>
    </source>
</evidence>
<dbReference type="SUPFAM" id="SSF55681">
    <property type="entry name" value="Class II aaRS and biotin synthetases"/>
    <property type="match status" value="1"/>
</dbReference>
<evidence type="ECO:0000259" key="3">
    <source>
        <dbReference type="PROSITE" id="PS51733"/>
    </source>
</evidence>
<organism evidence="4">
    <name type="scientific">uncultured Solirubrobacteraceae bacterium</name>
    <dbReference type="NCBI Taxonomy" id="1162706"/>
    <lineage>
        <taxon>Bacteria</taxon>
        <taxon>Bacillati</taxon>
        <taxon>Actinomycetota</taxon>
        <taxon>Thermoleophilia</taxon>
        <taxon>Solirubrobacterales</taxon>
        <taxon>Solirubrobacteraceae</taxon>
        <taxon>environmental samples</taxon>
    </lineage>
</organism>
<dbReference type="PANTHER" id="PTHR12835:SF5">
    <property type="entry name" value="BIOTIN--PROTEIN LIGASE"/>
    <property type="match status" value="1"/>
</dbReference>
<dbReference type="EC" id="6.3.4.9" evidence="4"/>
<dbReference type="InterPro" id="IPR004143">
    <property type="entry name" value="BPL_LPL_catalytic"/>
</dbReference>
<keyword evidence="1 4" id="KW-0436">Ligase</keyword>
<name>A0A6J4STG8_9ACTN</name>
<feature type="region of interest" description="Disordered" evidence="2">
    <location>
        <begin position="1"/>
        <end position="20"/>
    </location>
</feature>
<evidence type="ECO:0000256" key="2">
    <source>
        <dbReference type="SAM" id="MobiDB-lite"/>
    </source>
</evidence>
<feature type="compositionally biased region" description="Basic and acidic residues" evidence="2">
    <location>
        <begin position="1"/>
        <end position="10"/>
    </location>
</feature>
<dbReference type="Pfam" id="PF03099">
    <property type="entry name" value="BPL_LplA_LipB"/>
    <property type="match status" value="1"/>
</dbReference>
<dbReference type="EMBL" id="CADCVP010000227">
    <property type="protein sequence ID" value="CAA9504789.1"/>
    <property type="molecule type" value="Genomic_DNA"/>
</dbReference>
<dbReference type="EC" id="6.3.4.15" evidence="4"/>
<dbReference type="PROSITE" id="PS51733">
    <property type="entry name" value="BPL_LPL_CATALYTIC"/>
    <property type="match status" value="1"/>
</dbReference>